<feature type="transmembrane region" description="Helical" evidence="5">
    <location>
        <begin position="109"/>
        <end position="127"/>
    </location>
</feature>
<comment type="subcellular location">
    <subcellularLocation>
        <location evidence="1">Membrane</location>
        <topology evidence="1">Multi-pass membrane protein</topology>
    </subcellularLocation>
</comment>
<accession>A0A942UP90</accession>
<dbReference type="InterPro" id="IPR036513">
    <property type="entry name" value="STAS_dom_sf"/>
</dbReference>
<feature type="transmembrane region" description="Helical" evidence="5">
    <location>
        <begin position="354"/>
        <end position="374"/>
    </location>
</feature>
<dbReference type="Pfam" id="PF00916">
    <property type="entry name" value="Sulfate_transp"/>
    <property type="match status" value="1"/>
</dbReference>
<keyword evidence="8" id="KW-1185">Reference proteome</keyword>
<dbReference type="InterPro" id="IPR001902">
    <property type="entry name" value="SLC26A/SulP_fam"/>
</dbReference>
<dbReference type="InterPro" id="IPR002645">
    <property type="entry name" value="STAS_dom"/>
</dbReference>
<feature type="transmembrane region" description="Helical" evidence="5">
    <location>
        <begin position="164"/>
        <end position="185"/>
    </location>
</feature>
<evidence type="ECO:0000256" key="3">
    <source>
        <dbReference type="ARBA" id="ARBA00022989"/>
    </source>
</evidence>
<feature type="transmembrane region" description="Helical" evidence="5">
    <location>
        <begin position="133"/>
        <end position="152"/>
    </location>
</feature>
<keyword evidence="2 5" id="KW-0812">Transmembrane</keyword>
<feature type="transmembrane region" description="Helical" evidence="5">
    <location>
        <begin position="285"/>
        <end position="306"/>
    </location>
</feature>
<keyword evidence="4 5" id="KW-0472">Membrane</keyword>
<dbReference type="GO" id="GO:0055085">
    <property type="term" value="P:transmembrane transport"/>
    <property type="evidence" value="ECO:0007669"/>
    <property type="project" value="InterPro"/>
</dbReference>
<evidence type="ECO:0000256" key="1">
    <source>
        <dbReference type="ARBA" id="ARBA00004141"/>
    </source>
</evidence>
<proteinExistence type="predicted"/>
<dbReference type="AlphaFoldDB" id="A0A942UP90"/>
<evidence type="ECO:0000259" key="6">
    <source>
        <dbReference type="PROSITE" id="PS50801"/>
    </source>
</evidence>
<reference evidence="7 8" key="1">
    <citation type="submission" date="2021-05" db="EMBL/GenBank/DDBJ databases">
        <title>Novel Bacillus species.</title>
        <authorList>
            <person name="Liu G."/>
        </authorList>
    </citation>
    <scope>NUCLEOTIDE SEQUENCE [LARGE SCALE GENOMIC DNA]</scope>
    <source>
        <strain evidence="7 8">FJAT-49682</strain>
    </source>
</reference>
<protein>
    <submittedName>
        <fullName evidence="7">STAS domain-containing protein</fullName>
    </submittedName>
</protein>
<keyword evidence="3 5" id="KW-1133">Transmembrane helix</keyword>
<comment type="caution">
    <text evidence="7">The sequence shown here is derived from an EMBL/GenBank/DDBJ whole genome shotgun (WGS) entry which is preliminary data.</text>
</comment>
<evidence type="ECO:0000313" key="7">
    <source>
        <dbReference type="EMBL" id="MBS4224330.1"/>
    </source>
</evidence>
<dbReference type="InterPro" id="IPR011547">
    <property type="entry name" value="SLC26A/SulP_dom"/>
</dbReference>
<dbReference type="CDD" id="cd07042">
    <property type="entry name" value="STAS_SulP_like_sulfate_transporter"/>
    <property type="match status" value="1"/>
</dbReference>
<feature type="transmembrane region" description="Helical" evidence="5">
    <location>
        <begin position="87"/>
        <end position="104"/>
    </location>
</feature>
<feature type="transmembrane region" description="Helical" evidence="5">
    <location>
        <begin position="12"/>
        <end position="31"/>
    </location>
</feature>
<sequence>MGDRHHIENSTFFLYNGYIVLRFHFLILFTFSHKLIRGEAILFADDRFRGYQPASLRKDFISGITVGIVAIPLGMAFAIASGVKPEYGIYTTIIAGLIVALLGGSRFQIAGPTGAFIPILLAVVLQYGYENLLIAGFMAGILLVIMGIFKLGSLIHYIPRSVTIGFTTGIAVIIFTGQLGNFLGLSELDKKEYFHQNMLEIFRHITQINGYSILTAVIGLVVIILVTRFVPRVPVLLVALIIPTVIAVLFFPNKIDTIGTVFGEIPQSLPEFRFPDITFAKIGELWSAALVIAALGAIESLLSAVVADGMTGKRHHSNKELFGQGLANIITPLFGGIPATGAIARTATNIRSGAVSPLSGVIHSVFVLVTLLLLAPYASHIPLAAMAPLLMFVAWNMSEYKAFGHILKLKTSDSLVLLTTFALTVFVDLTVAVQAGLLLAVLSFIKKKSESLQFDHRKLDLTAHLGYRTFAVKGPLFFGTAQAFEHSLHSTLQRAPNVIILNMSEVSMIDATGEEKLASFIDGVKKNGGKVMIAGLPDWGVDLFKKSGLYETLGPSSFFPDEESAIGSVTRLDQTAGD</sequence>
<dbReference type="Gene3D" id="3.30.750.24">
    <property type="entry name" value="STAS domain"/>
    <property type="match status" value="1"/>
</dbReference>
<evidence type="ECO:0000256" key="4">
    <source>
        <dbReference type="ARBA" id="ARBA00023136"/>
    </source>
</evidence>
<organism evidence="7 8">
    <name type="scientific">Lederbergia citrea</name>
    <dbReference type="NCBI Taxonomy" id="2833581"/>
    <lineage>
        <taxon>Bacteria</taxon>
        <taxon>Bacillati</taxon>
        <taxon>Bacillota</taxon>
        <taxon>Bacilli</taxon>
        <taxon>Bacillales</taxon>
        <taxon>Bacillaceae</taxon>
        <taxon>Lederbergia</taxon>
    </lineage>
</organism>
<feature type="transmembrane region" description="Helical" evidence="5">
    <location>
        <begin position="418"/>
        <end position="445"/>
    </location>
</feature>
<dbReference type="PROSITE" id="PS50801">
    <property type="entry name" value="STAS"/>
    <property type="match status" value="1"/>
</dbReference>
<evidence type="ECO:0000256" key="2">
    <source>
        <dbReference type="ARBA" id="ARBA00022692"/>
    </source>
</evidence>
<dbReference type="GO" id="GO:0016020">
    <property type="term" value="C:membrane"/>
    <property type="evidence" value="ECO:0007669"/>
    <property type="project" value="UniProtKB-SubCell"/>
</dbReference>
<gene>
    <name evidence="7" type="ORF">KHA91_16540</name>
</gene>
<dbReference type="SUPFAM" id="SSF52091">
    <property type="entry name" value="SpoIIaa-like"/>
    <property type="match status" value="1"/>
</dbReference>
<evidence type="ECO:0000256" key="5">
    <source>
        <dbReference type="SAM" id="Phobius"/>
    </source>
</evidence>
<feature type="transmembrane region" description="Helical" evidence="5">
    <location>
        <begin position="60"/>
        <end position="81"/>
    </location>
</feature>
<feature type="transmembrane region" description="Helical" evidence="5">
    <location>
        <begin position="381"/>
        <end position="398"/>
    </location>
</feature>
<name>A0A942UP90_9BACI</name>
<evidence type="ECO:0000313" key="8">
    <source>
        <dbReference type="Proteomes" id="UP000676456"/>
    </source>
</evidence>
<feature type="domain" description="STAS" evidence="6">
    <location>
        <begin position="457"/>
        <end position="569"/>
    </location>
</feature>
<dbReference type="Proteomes" id="UP000676456">
    <property type="component" value="Unassembled WGS sequence"/>
</dbReference>
<dbReference type="Pfam" id="PF01740">
    <property type="entry name" value="STAS"/>
    <property type="match status" value="1"/>
</dbReference>
<dbReference type="PANTHER" id="PTHR11814">
    <property type="entry name" value="SULFATE TRANSPORTER"/>
    <property type="match status" value="1"/>
</dbReference>
<feature type="transmembrane region" description="Helical" evidence="5">
    <location>
        <begin position="233"/>
        <end position="251"/>
    </location>
</feature>
<feature type="transmembrane region" description="Helical" evidence="5">
    <location>
        <begin position="205"/>
        <end position="226"/>
    </location>
</feature>
<dbReference type="EMBL" id="JAGYPN010000003">
    <property type="protein sequence ID" value="MBS4224330.1"/>
    <property type="molecule type" value="Genomic_DNA"/>
</dbReference>